<gene>
    <name evidence="6" type="ORF">RKE40_23310</name>
</gene>
<dbReference type="SUPFAM" id="SSF51316">
    <property type="entry name" value="Mss4-like"/>
    <property type="match status" value="1"/>
</dbReference>
<keyword evidence="2" id="KW-0479">Metal-binding</keyword>
<dbReference type="PROSITE" id="PS51891">
    <property type="entry name" value="CENP_V_GFA"/>
    <property type="match status" value="1"/>
</dbReference>
<comment type="similarity">
    <text evidence="1">Belongs to the Gfa family.</text>
</comment>
<name>A0ABU3SDH4_9HYPH</name>
<evidence type="ECO:0000259" key="5">
    <source>
        <dbReference type="PROSITE" id="PS51891"/>
    </source>
</evidence>
<keyword evidence="3" id="KW-0862">Zinc</keyword>
<keyword evidence="4" id="KW-0456">Lyase</keyword>
<dbReference type="InterPro" id="IPR006913">
    <property type="entry name" value="CENP-V/GFA"/>
</dbReference>
<sequence>MAESAPVSGGCLCGAVRFRATPAKLEMDVCHCGMCRRWTGGVFMAVPCGEVTIEDESHLGRYPSSDWAERQFCSVCGSSLFWRLRDGAGHVAVSLQSFNDLTPFTFLEEIFIDEKPGLYAFAGERPRLTGAEVMARFQAEQDART</sequence>
<dbReference type="Gene3D" id="3.90.1590.10">
    <property type="entry name" value="glutathione-dependent formaldehyde- activating enzyme (gfa)"/>
    <property type="match status" value="1"/>
</dbReference>
<dbReference type="InterPro" id="IPR011057">
    <property type="entry name" value="Mss4-like_sf"/>
</dbReference>
<organism evidence="6 7">
    <name type="scientific">Bosea rubneri</name>
    <dbReference type="NCBI Taxonomy" id="3075434"/>
    <lineage>
        <taxon>Bacteria</taxon>
        <taxon>Pseudomonadati</taxon>
        <taxon>Pseudomonadota</taxon>
        <taxon>Alphaproteobacteria</taxon>
        <taxon>Hyphomicrobiales</taxon>
        <taxon>Boseaceae</taxon>
        <taxon>Bosea</taxon>
    </lineage>
</organism>
<accession>A0ABU3SDH4</accession>
<dbReference type="PANTHER" id="PTHR33337:SF40">
    <property type="entry name" value="CENP-V_GFA DOMAIN-CONTAINING PROTEIN-RELATED"/>
    <property type="match status" value="1"/>
</dbReference>
<dbReference type="Proteomes" id="UP001254257">
    <property type="component" value="Unassembled WGS sequence"/>
</dbReference>
<evidence type="ECO:0000256" key="2">
    <source>
        <dbReference type="ARBA" id="ARBA00022723"/>
    </source>
</evidence>
<evidence type="ECO:0000256" key="4">
    <source>
        <dbReference type="ARBA" id="ARBA00023239"/>
    </source>
</evidence>
<evidence type="ECO:0000256" key="1">
    <source>
        <dbReference type="ARBA" id="ARBA00005495"/>
    </source>
</evidence>
<dbReference type="PANTHER" id="PTHR33337">
    <property type="entry name" value="GFA DOMAIN-CONTAINING PROTEIN"/>
    <property type="match status" value="1"/>
</dbReference>
<keyword evidence="7" id="KW-1185">Reference proteome</keyword>
<dbReference type="RefSeq" id="WP_316020594.1">
    <property type="nucleotide sequence ID" value="NZ_JAWDID010000050.1"/>
</dbReference>
<protein>
    <submittedName>
        <fullName evidence="6">GFA family protein</fullName>
    </submittedName>
</protein>
<evidence type="ECO:0000313" key="6">
    <source>
        <dbReference type="EMBL" id="MDU0342835.1"/>
    </source>
</evidence>
<dbReference type="EMBL" id="JAWDID010000050">
    <property type="protein sequence ID" value="MDU0342835.1"/>
    <property type="molecule type" value="Genomic_DNA"/>
</dbReference>
<comment type="caution">
    <text evidence="6">The sequence shown here is derived from an EMBL/GenBank/DDBJ whole genome shotgun (WGS) entry which is preliminary data.</text>
</comment>
<evidence type="ECO:0000256" key="3">
    <source>
        <dbReference type="ARBA" id="ARBA00022833"/>
    </source>
</evidence>
<proteinExistence type="inferred from homology"/>
<reference evidence="6 7" key="1">
    <citation type="submission" date="2023-09" db="EMBL/GenBank/DDBJ databases">
        <title>Whole genome shotgun sequencing (WGS) of Bosea sp. ZW T0_25, isolated from stored onions (Allium cepa).</title>
        <authorList>
            <person name="Stoll D.A."/>
            <person name="Huch M."/>
        </authorList>
    </citation>
    <scope>NUCLEOTIDE SEQUENCE [LARGE SCALE GENOMIC DNA]</scope>
    <source>
        <strain evidence="6 7">ZW T0_25</strain>
    </source>
</reference>
<feature type="domain" description="CENP-V/GFA" evidence="5">
    <location>
        <begin position="7"/>
        <end position="116"/>
    </location>
</feature>
<dbReference type="Pfam" id="PF04828">
    <property type="entry name" value="GFA"/>
    <property type="match status" value="1"/>
</dbReference>
<evidence type="ECO:0000313" key="7">
    <source>
        <dbReference type="Proteomes" id="UP001254257"/>
    </source>
</evidence>